<dbReference type="AlphaFoldDB" id="A0A7R9BY44"/>
<dbReference type="SMART" id="SM00631">
    <property type="entry name" value="Zn_pept"/>
    <property type="match status" value="1"/>
</dbReference>
<dbReference type="SUPFAM" id="SSF53187">
    <property type="entry name" value="Zn-dependent exopeptidases"/>
    <property type="match status" value="2"/>
</dbReference>
<dbReference type="Gene3D" id="3.40.630.10">
    <property type="entry name" value="Zn peptidases"/>
    <property type="match status" value="2"/>
</dbReference>
<organism evidence="8">
    <name type="scientific">Notodromas monacha</name>
    <dbReference type="NCBI Taxonomy" id="399045"/>
    <lineage>
        <taxon>Eukaryota</taxon>
        <taxon>Metazoa</taxon>
        <taxon>Ecdysozoa</taxon>
        <taxon>Arthropoda</taxon>
        <taxon>Crustacea</taxon>
        <taxon>Oligostraca</taxon>
        <taxon>Ostracoda</taxon>
        <taxon>Podocopa</taxon>
        <taxon>Podocopida</taxon>
        <taxon>Cypridocopina</taxon>
        <taxon>Cypridoidea</taxon>
        <taxon>Cyprididae</taxon>
        <taxon>Notodromas</taxon>
    </lineage>
</organism>
<dbReference type="PROSITE" id="PS00133">
    <property type="entry name" value="CARBOXYPEPT_ZN_2"/>
    <property type="match status" value="1"/>
</dbReference>
<evidence type="ECO:0000256" key="5">
    <source>
        <dbReference type="ARBA" id="ARBA00022833"/>
    </source>
</evidence>
<comment type="similarity">
    <text evidence="2 6">Belongs to the peptidase M14 family.</text>
</comment>
<reference evidence="8" key="1">
    <citation type="submission" date="2020-11" db="EMBL/GenBank/DDBJ databases">
        <authorList>
            <person name="Tran Van P."/>
        </authorList>
    </citation>
    <scope>NUCLEOTIDE SEQUENCE</scope>
</reference>
<feature type="active site" description="Proton donor/acceptor" evidence="6">
    <location>
        <position position="313"/>
    </location>
</feature>
<protein>
    <recommendedName>
        <fullName evidence="7">Peptidase M14 domain-containing protein</fullName>
    </recommendedName>
</protein>
<dbReference type="GO" id="GO:0004181">
    <property type="term" value="F:metallocarboxypeptidase activity"/>
    <property type="evidence" value="ECO:0007669"/>
    <property type="project" value="InterPro"/>
</dbReference>
<keyword evidence="4" id="KW-0479">Metal-binding</keyword>
<gene>
    <name evidence="8" type="ORF">NMOB1V02_LOCUS11384</name>
</gene>
<evidence type="ECO:0000259" key="7">
    <source>
        <dbReference type="PROSITE" id="PS52035"/>
    </source>
</evidence>
<dbReference type="GO" id="GO:0008270">
    <property type="term" value="F:zinc ion binding"/>
    <property type="evidence" value="ECO:0007669"/>
    <property type="project" value="InterPro"/>
</dbReference>
<dbReference type="InterPro" id="IPR057246">
    <property type="entry name" value="CARBOXYPEPT_ZN_1"/>
</dbReference>
<dbReference type="PANTHER" id="PTHR11532">
    <property type="entry name" value="PROTEASE M14 CARBOXYPEPTIDASE"/>
    <property type="match status" value="1"/>
</dbReference>
<dbReference type="PRINTS" id="PR00765">
    <property type="entry name" value="CRBOXYPTASEA"/>
</dbReference>
<dbReference type="OrthoDB" id="10249045at2759"/>
<dbReference type="GO" id="GO:0006518">
    <property type="term" value="P:peptide metabolic process"/>
    <property type="evidence" value="ECO:0007669"/>
    <property type="project" value="TreeGrafter"/>
</dbReference>
<dbReference type="Pfam" id="PF00246">
    <property type="entry name" value="Peptidase_M14"/>
    <property type="match status" value="1"/>
</dbReference>
<dbReference type="PROSITE" id="PS00132">
    <property type="entry name" value="CARBOXYPEPT_ZN_1"/>
    <property type="match status" value="1"/>
</dbReference>
<dbReference type="InterPro" id="IPR000834">
    <property type="entry name" value="Peptidase_M14"/>
</dbReference>
<dbReference type="PANTHER" id="PTHR11532:SF84">
    <property type="entry name" value="CARBOXYPEPTIDASE M"/>
    <property type="match status" value="1"/>
</dbReference>
<evidence type="ECO:0000256" key="1">
    <source>
        <dbReference type="ARBA" id="ARBA00001947"/>
    </source>
</evidence>
<proteinExistence type="inferred from homology"/>
<comment type="cofactor">
    <cofactor evidence="1">
        <name>Zn(2+)</name>
        <dbReference type="ChEBI" id="CHEBI:29105"/>
    </cofactor>
</comment>
<name>A0A7R9BY44_9CRUS</name>
<dbReference type="InterPro" id="IPR057247">
    <property type="entry name" value="CARBOXYPEPT_ZN_2"/>
</dbReference>
<evidence type="ECO:0000256" key="6">
    <source>
        <dbReference type="PROSITE-ProRule" id="PRU01379"/>
    </source>
</evidence>
<dbReference type="PROSITE" id="PS52035">
    <property type="entry name" value="PEPTIDASE_M14"/>
    <property type="match status" value="1"/>
</dbReference>
<evidence type="ECO:0000313" key="9">
    <source>
        <dbReference type="Proteomes" id="UP000678499"/>
    </source>
</evidence>
<dbReference type="InterPro" id="IPR050753">
    <property type="entry name" value="Peptidase_M14_domain"/>
</dbReference>
<keyword evidence="3" id="KW-0645">Protease</keyword>
<keyword evidence="3" id="KW-0121">Carboxypeptidase</keyword>
<dbReference type="GO" id="GO:0005615">
    <property type="term" value="C:extracellular space"/>
    <property type="evidence" value="ECO:0007669"/>
    <property type="project" value="TreeGrafter"/>
</dbReference>
<dbReference type="CDD" id="cd03858">
    <property type="entry name" value="M14_CP_N-E_like"/>
    <property type="match status" value="1"/>
</dbReference>
<evidence type="ECO:0000256" key="4">
    <source>
        <dbReference type="ARBA" id="ARBA00022723"/>
    </source>
</evidence>
<dbReference type="EMBL" id="CAJPEX010006089">
    <property type="protein sequence ID" value="CAG0923925.1"/>
    <property type="molecule type" value="Genomic_DNA"/>
</dbReference>
<keyword evidence="5" id="KW-0862">Zinc</keyword>
<feature type="domain" description="Peptidase M14" evidence="7">
    <location>
        <begin position="1"/>
        <end position="340"/>
    </location>
</feature>
<dbReference type="Proteomes" id="UP000678499">
    <property type="component" value="Unassembled WGS sequence"/>
</dbReference>
<dbReference type="EMBL" id="OA888126">
    <property type="protein sequence ID" value="CAD7283773.1"/>
    <property type="molecule type" value="Genomic_DNA"/>
</dbReference>
<accession>A0A7R9BY44</accession>
<evidence type="ECO:0000256" key="2">
    <source>
        <dbReference type="ARBA" id="ARBA00005988"/>
    </source>
</evidence>
<dbReference type="GO" id="GO:0016485">
    <property type="term" value="P:protein processing"/>
    <property type="evidence" value="ECO:0007669"/>
    <property type="project" value="TreeGrafter"/>
</dbReference>
<keyword evidence="3" id="KW-0378">Hydrolase</keyword>
<evidence type="ECO:0000256" key="3">
    <source>
        <dbReference type="ARBA" id="ARBA00022645"/>
    </source>
</evidence>
<keyword evidence="9" id="KW-1185">Reference proteome</keyword>
<sequence length="340" mass="38309">MTAWLGNVSATFPEITALYSIGKSAQGRDLWVLVCSASPYEHMIGKPNVKYVANMHGNEAVGREVMLHFIQYLVLNYKRDDYVTWLMDNTRIHIMPSMNPDGFEASDEGRCQGGKGRYNSEGFDLNRNFPDFFKSNTQRAQPETEAVKKWISRIQFVLSANFHGGALVASYPYDNSPNSILQSLSRPTSPTPDDDVFRHLASVYATRHLTMHRGQACDAQTPPFPGGVTNGARWYPLTGSDDDDVFRLLARTYADTHPRMNRDVECPGFYGAKVTSFDKGITNGAACVLTFALAGGMQDYNYIWHGCMEVTIEMSCCKYPKASELPDFWEENREVCFWFS</sequence>
<evidence type="ECO:0000313" key="8">
    <source>
        <dbReference type="EMBL" id="CAD7283773.1"/>
    </source>
</evidence>